<dbReference type="InterPro" id="IPR058192">
    <property type="entry name" value="WHD_ROQ1-like"/>
</dbReference>
<dbReference type="InterPro" id="IPR036390">
    <property type="entry name" value="WH_DNA-bd_sf"/>
</dbReference>
<dbReference type="InterPro" id="IPR044974">
    <property type="entry name" value="Disease_R_plants"/>
</dbReference>
<feature type="domain" description="TIR" evidence="5">
    <location>
        <begin position="33"/>
        <end position="195"/>
    </location>
</feature>
<dbReference type="AlphaFoldDB" id="A0A059D2K6"/>
<dbReference type="Pfam" id="PF23282">
    <property type="entry name" value="WHD_ROQ1"/>
    <property type="match status" value="1"/>
</dbReference>
<dbReference type="PANTHER" id="PTHR11017:SF570">
    <property type="entry name" value="DISEASE RESISTANCE PROTEIN (TIR-NBS CLASS)-RELATED"/>
    <property type="match status" value="1"/>
</dbReference>
<dbReference type="Gene3D" id="3.40.50.300">
    <property type="entry name" value="P-loop containing nucleotide triphosphate hydrolases"/>
    <property type="match status" value="1"/>
</dbReference>
<dbReference type="SUPFAM" id="SSF52200">
    <property type="entry name" value="Toll/Interleukin receptor TIR domain"/>
    <property type="match status" value="1"/>
</dbReference>
<dbReference type="InterPro" id="IPR000157">
    <property type="entry name" value="TIR_dom"/>
</dbReference>
<dbReference type="SMART" id="SM00364">
    <property type="entry name" value="LRR_BAC"/>
    <property type="match status" value="3"/>
</dbReference>
<dbReference type="Pfam" id="PF00931">
    <property type="entry name" value="NB-ARC"/>
    <property type="match status" value="1"/>
</dbReference>
<keyword evidence="2" id="KW-0677">Repeat</keyword>
<dbReference type="SUPFAM" id="SSF46785">
    <property type="entry name" value="Winged helix' DNA-binding domain"/>
    <property type="match status" value="1"/>
</dbReference>
<dbReference type="GO" id="GO:0051707">
    <property type="term" value="P:response to other organism"/>
    <property type="evidence" value="ECO:0007669"/>
    <property type="project" value="UniProtKB-ARBA"/>
</dbReference>
<keyword evidence="1" id="KW-0433">Leucine-rich repeat</keyword>
<dbReference type="Pfam" id="PF01582">
    <property type="entry name" value="TIR"/>
    <property type="match status" value="1"/>
</dbReference>
<dbReference type="EMBL" id="KK198754">
    <property type="protein sequence ID" value="KCW84933.1"/>
    <property type="molecule type" value="Genomic_DNA"/>
</dbReference>
<dbReference type="SMART" id="SM00369">
    <property type="entry name" value="LRR_TYP"/>
    <property type="match status" value="5"/>
</dbReference>
<proteinExistence type="predicted"/>
<evidence type="ECO:0000313" key="6">
    <source>
        <dbReference type="EMBL" id="KCW84933.1"/>
    </source>
</evidence>
<dbReference type="InterPro" id="IPR055414">
    <property type="entry name" value="LRR_R13L4/SHOC2-like"/>
</dbReference>
<gene>
    <name evidence="6" type="ORF">EUGRSUZ_B01756</name>
</gene>
<dbReference type="InterPro" id="IPR002182">
    <property type="entry name" value="NB-ARC"/>
</dbReference>
<dbReference type="InParanoid" id="A0A059D2K6"/>
<dbReference type="InterPro" id="IPR003591">
    <property type="entry name" value="Leu-rich_rpt_typical-subtyp"/>
</dbReference>
<dbReference type="GO" id="GO:0007165">
    <property type="term" value="P:signal transduction"/>
    <property type="evidence" value="ECO:0007669"/>
    <property type="project" value="InterPro"/>
</dbReference>
<dbReference type="PROSITE" id="PS50104">
    <property type="entry name" value="TIR"/>
    <property type="match status" value="1"/>
</dbReference>
<dbReference type="SUPFAM" id="SSF52540">
    <property type="entry name" value="P-loop containing nucleoside triphosphate hydrolases"/>
    <property type="match status" value="1"/>
</dbReference>
<dbReference type="Gramene" id="KCW84933">
    <property type="protein sequence ID" value="KCW84933"/>
    <property type="gene ID" value="EUGRSUZ_B01756"/>
</dbReference>
<dbReference type="SMART" id="SM00255">
    <property type="entry name" value="TIR"/>
    <property type="match status" value="1"/>
</dbReference>
<dbReference type="Pfam" id="PF23598">
    <property type="entry name" value="LRR_14"/>
    <property type="match status" value="1"/>
</dbReference>
<keyword evidence="4" id="KW-0520">NAD</keyword>
<evidence type="ECO:0000256" key="2">
    <source>
        <dbReference type="ARBA" id="ARBA00022737"/>
    </source>
</evidence>
<evidence type="ECO:0000259" key="5">
    <source>
        <dbReference type="PROSITE" id="PS50104"/>
    </source>
</evidence>
<sequence length="1221" mass="138327">MEVTSVSDSASSLTVNNGSLAVVTETTSLSSGYDYDVFLSFRGPDTRLGIVDSLYQRLRDAGIRTFIDNEELHVGEEFGPDLLKAIRHSKIAIPFFSKNYAASKWCLNELVEMMECRKTRRQMVMPIFYHVTPSDVRYQCGSYEEAFLSHEKKFDGNNISKWKAALKDVANLMGWVIRGDGVLVKTVVQKVIDELKTAYLLVTDCLIGVESHVKKIDTMTCGDSEDVRILGIHGMGGVGKTTLAKIIYNRLSHRFENRCFLSNVREASERKDIERLQNQLLYDIVKINLPNVSNADNGINEIKQRLWGKKVLLLLDDVGEKIHLNELMGTVEGFGLGSKIIITSRNMNVFNVPDVCCTTYELSEMDFGQSLQLFCKHAFRRDHPPDEYAASSDEVVKMTGGLPLALEVIGSLLLGKGKDVWDVTLEKLKKVPNEEVKRKLKISYDALDKPQQRIFLDIACLFIGFDKRVVFHIWHDSGLFPGEGLQTLQRMSLIKIGKDNKLWMHNQLRDFGRDIVHQKCNMQLEKQTILWNPKEASEVVIGKKGTEHTKALCLKFDDHLQQSFTNEELGRLSNLRYLEMRPIQDNWPTSGFPAISFHRNAPILSELRWLSWHNFPPELKLTTFSMMNMVILDLSWSTLSESWDGWSHLKMARKLKVLNLTGCARMHKTPDLSSNVNLEQLILESCGRLVQIDESIGQLTQLVFLNLRFCRELCKLPEEIANLESLEELLIDCTSIREVPGLSVSNCSSIGNLTSLSRFSLENVEVSQPHLEIRALVKLEHLSLSGCKLLKKIPDSIWNLESLVVLNLSHTHIAELPKSLGNLKNLKILRMRGSSIRSIPSAIGMLEKLKEIDAEFCQCLEGTIPEDIGRLSSLEILKFSNTTICNIPKLPESLLSLHIGSNSMKRLPDLSNLINLTELNLEISQVPEFCLAEEDSTCVDMTELGRDPSPRWIGNLCNLESLKLSCDNITVLHRDIGLLSELKRLELLCFNLQILPRLPSSLLCLLIKSSRSLKTSIDLSNFKELLELRIYSSAITDFHGLESLKNLQTLDLRALNTREKLPDLSNLKKLNELHLGHCNNLINLQSIQSLGNLRNLKLINILQLKKLPNLSNLMELTELHLLQCHSLTEIQSFEGLEKLTVLRLGELPLLERLPDLSNLKKLTKLDLQQCHKLVKILGRLDSLEDLCIYGCNSLVELPDPSSFKNLKSLQLRDCEMLQTDQ</sequence>
<dbReference type="OMA" id="CKHAFRR"/>
<dbReference type="PANTHER" id="PTHR11017">
    <property type="entry name" value="LEUCINE-RICH REPEAT-CONTAINING PROTEIN"/>
    <property type="match status" value="1"/>
</dbReference>
<name>A0A059D2K6_EUCGR</name>
<reference evidence="6" key="1">
    <citation type="submission" date="2013-07" db="EMBL/GenBank/DDBJ databases">
        <title>The genome of Eucalyptus grandis.</title>
        <authorList>
            <person name="Schmutz J."/>
            <person name="Hayes R."/>
            <person name="Myburg A."/>
            <person name="Tuskan G."/>
            <person name="Grattapaglia D."/>
            <person name="Rokhsar D.S."/>
        </authorList>
    </citation>
    <scope>NUCLEOTIDE SEQUENCE</scope>
    <source>
        <tissue evidence="6">Leaf extractions</tissue>
    </source>
</reference>
<dbReference type="Gene3D" id="1.10.8.430">
    <property type="entry name" value="Helical domain of apoptotic protease-activating factors"/>
    <property type="match status" value="1"/>
</dbReference>
<dbReference type="InterPro" id="IPR042197">
    <property type="entry name" value="Apaf_helical"/>
</dbReference>
<dbReference type="Gene3D" id="3.80.10.10">
    <property type="entry name" value="Ribonuclease Inhibitor"/>
    <property type="match status" value="4"/>
</dbReference>
<dbReference type="SUPFAM" id="SSF52058">
    <property type="entry name" value="L domain-like"/>
    <property type="match status" value="3"/>
</dbReference>
<feature type="non-terminal residue" evidence="6">
    <location>
        <position position="1221"/>
    </location>
</feature>
<evidence type="ECO:0000256" key="3">
    <source>
        <dbReference type="ARBA" id="ARBA00022821"/>
    </source>
</evidence>
<dbReference type="GO" id="GO:0006952">
    <property type="term" value="P:defense response"/>
    <property type="evidence" value="ECO:0007669"/>
    <property type="project" value="UniProtKB-KW"/>
</dbReference>
<organism evidence="6">
    <name type="scientific">Eucalyptus grandis</name>
    <name type="common">Flooded gum</name>
    <dbReference type="NCBI Taxonomy" id="71139"/>
    <lineage>
        <taxon>Eukaryota</taxon>
        <taxon>Viridiplantae</taxon>
        <taxon>Streptophyta</taxon>
        <taxon>Embryophyta</taxon>
        <taxon>Tracheophyta</taxon>
        <taxon>Spermatophyta</taxon>
        <taxon>Magnoliopsida</taxon>
        <taxon>eudicotyledons</taxon>
        <taxon>Gunneridae</taxon>
        <taxon>Pentapetalae</taxon>
        <taxon>rosids</taxon>
        <taxon>malvids</taxon>
        <taxon>Myrtales</taxon>
        <taxon>Myrtaceae</taxon>
        <taxon>Myrtoideae</taxon>
        <taxon>Eucalypteae</taxon>
        <taxon>Eucalyptus</taxon>
    </lineage>
</organism>
<keyword evidence="3" id="KW-0611">Plant defense</keyword>
<dbReference type="InterPro" id="IPR035897">
    <property type="entry name" value="Toll_tir_struct_dom_sf"/>
</dbReference>
<dbReference type="GO" id="GO:0043531">
    <property type="term" value="F:ADP binding"/>
    <property type="evidence" value="ECO:0007669"/>
    <property type="project" value="InterPro"/>
</dbReference>
<evidence type="ECO:0000256" key="4">
    <source>
        <dbReference type="ARBA" id="ARBA00023027"/>
    </source>
</evidence>
<dbReference type="FunFam" id="3.40.50.10140:FF:000007">
    <property type="entry name" value="Disease resistance protein (TIR-NBS-LRR class)"/>
    <property type="match status" value="1"/>
</dbReference>
<dbReference type="InterPro" id="IPR032675">
    <property type="entry name" value="LRR_dom_sf"/>
</dbReference>
<dbReference type="InterPro" id="IPR027417">
    <property type="entry name" value="P-loop_NTPase"/>
</dbReference>
<dbReference type="PRINTS" id="PR00364">
    <property type="entry name" value="DISEASERSIST"/>
</dbReference>
<evidence type="ECO:0000256" key="1">
    <source>
        <dbReference type="ARBA" id="ARBA00022614"/>
    </source>
</evidence>
<accession>A0A059D2K6</accession>
<protein>
    <recommendedName>
        <fullName evidence="5">TIR domain-containing protein</fullName>
    </recommendedName>
</protein>
<dbReference type="Gene3D" id="3.40.50.10140">
    <property type="entry name" value="Toll/interleukin-1 receptor homology (TIR) domain"/>
    <property type="match status" value="1"/>
</dbReference>